<dbReference type="InterPro" id="IPR003439">
    <property type="entry name" value="ABC_transporter-like_ATP-bd"/>
</dbReference>
<dbReference type="InterPro" id="IPR000515">
    <property type="entry name" value="MetI-like"/>
</dbReference>
<evidence type="ECO:0000256" key="10">
    <source>
        <dbReference type="ARBA" id="ARBA00023136"/>
    </source>
</evidence>
<dbReference type="Pfam" id="PF08352">
    <property type="entry name" value="oligo_HPY"/>
    <property type="match status" value="1"/>
</dbReference>
<protein>
    <submittedName>
        <fullName evidence="14">Peptide/nickel transport system permease protein</fullName>
    </submittedName>
</protein>
<dbReference type="GO" id="GO:0055085">
    <property type="term" value="P:transmembrane transport"/>
    <property type="evidence" value="ECO:0007669"/>
    <property type="project" value="InterPro"/>
</dbReference>
<dbReference type="InterPro" id="IPR013563">
    <property type="entry name" value="Oligopep_ABC_C"/>
</dbReference>
<feature type="domain" description="ABC transporter" evidence="12">
    <location>
        <begin position="321"/>
        <end position="572"/>
    </location>
</feature>
<keyword evidence="10 11" id="KW-0472">Membrane</keyword>
<keyword evidence="8" id="KW-0067">ATP-binding</keyword>
<dbReference type="PANTHER" id="PTHR43297">
    <property type="entry name" value="OLIGOPEPTIDE TRANSPORT ATP-BINDING PROTEIN APPD"/>
    <property type="match status" value="1"/>
</dbReference>
<dbReference type="InterPro" id="IPR003593">
    <property type="entry name" value="AAA+_ATPase"/>
</dbReference>
<dbReference type="InterPro" id="IPR017871">
    <property type="entry name" value="ABC_transporter-like_CS"/>
</dbReference>
<evidence type="ECO:0000256" key="5">
    <source>
        <dbReference type="ARBA" id="ARBA00022475"/>
    </source>
</evidence>
<dbReference type="GO" id="GO:0016887">
    <property type="term" value="F:ATP hydrolysis activity"/>
    <property type="evidence" value="ECO:0007669"/>
    <property type="project" value="InterPro"/>
</dbReference>
<dbReference type="Gene3D" id="1.10.3720.10">
    <property type="entry name" value="MetI-like"/>
    <property type="match status" value="1"/>
</dbReference>
<name>A0A7W4VUA2_9ACTN</name>
<dbReference type="PROSITE" id="PS50893">
    <property type="entry name" value="ABC_TRANSPORTER_2"/>
    <property type="match status" value="1"/>
</dbReference>
<keyword evidence="15" id="KW-1185">Reference proteome</keyword>
<evidence type="ECO:0000256" key="11">
    <source>
        <dbReference type="RuleBase" id="RU363032"/>
    </source>
</evidence>
<dbReference type="SMART" id="SM00382">
    <property type="entry name" value="AAA"/>
    <property type="match status" value="1"/>
</dbReference>
<evidence type="ECO:0000256" key="2">
    <source>
        <dbReference type="ARBA" id="ARBA00004202"/>
    </source>
</evidence>
<keyword evidence="9 11" id="KW-1133">Transmembrane helix</keyword>
<dbReference type="AlphaFoldDB" id="A0A7W4VUA2"/>
<gene>
    <name evidence="14" type="ORF">FHU40_001561</name>
</gene>
<feature type="transmembrane region" description="Helical" evidence="11">
    <location>
        <begin position="28"/>
        <end position="47"/>
    </location>
</feature>
<dbReference type="PANTHER" id="PTHR43297:SF2">
    <property type="entry name" value="DIPEPTIDE TRANSPORT ATP-BINDING PROTEIN DPPD"/>
    <property type="match status" value="1"/>
</dbReference>
<accession>A0A7W4VUA2</accession>
<feature type="transmembrane region" description="Helical" evidence="11">
    <location>
        <begin position="129"/>
        <end position="148"/>
    </location>
</feature>
<comment type="caution">
    <text evidence="14">The sequence shown here is derived from an EMBL/GenBank/DDBJ whole genome shotgun (WGS) entry which is preliminary data.</text>
</comment>
<dbReference type="FunFam" id="3.40.50.300:FF:000016">
    <property type="entry name" value="Oligopeptide ABC transporter ATP-binding component"/>
    <property type="match status" value="1"/>
</dbReference>
<evidence type="ECO:0000256" key="6">
    <source>
        <dbReference type="ARBA" id="ARBA00022692"/>
    </source>
</evidence>
<comment type="similarity">
    <text evidence="3">Belongs to the ABC transporter superfamily.</text>
</comment>
<evidence type="ECO:0000256" key="7">
    <source>
        <dbReference type="ARBA" id="ARBA00022741"/>
    </source>
</evidence>
<evidence type="ECO:0000259" key="12">
    <source>
        <dbReference type="PROSITE" id="PS50893"/>
    </source>
</evidence>
<evidence type="ECO:0000313" key="14">
    <source>
        <dbReference type="EMBL" id="MBB3041760.1"/>
    </source>
</evidence>
<dbReference type="SUPFAM" id="SSF161098">
    <property type="entry name" value="MetI-like"/>
    <property type="match status" value="1"/>
</dbReference>
<dbReference type="EMBL" id="JACHWR010000001">
    <property type="protein sequence ID" value="MBB3041760.1"/>
    <property type="molecule type" value="Genomic_DNA"/>
</dbReference>
<comment type="subcellular location">
    <subcellularLocation>
        <location evidence="11">Cell membrane</location>
        <topology evidence="11">Multi-pass membrane protein</topology>
    </subcellularLocation>
    <subcellularLocation>
        <location evidence="2">Cell membrane</location>
        <topology evidence="2">Peripheral membrane protein</topology>
    </subcellularLocation>
    <subcellularLocation>
        <location evidence="1">Membrane</location>
        <topology evidence="1">Multi-pass membrane protein</topology>
    </subcellularLocation>
</comment>
<evidence type="ECO:0000256" key="9">
    <source>
        <dbReference type="ARBA" id="ARBA00022989"/>
    </source>
</evidence>
<evidence type="ECO:0000256" key="3">
    <source>
        <dbReference type="ARBA" id="ARBA00005417"/>
    </source>
</evidence>
<dbReference type="CDD" id="cd03257">
    <property type="entry name" value="ABC_NikE_OppD_transporters"/>
    <property type="match status" value="1"/>
</dbReference>
<dbReference type="Pfam" id="PF00005">
    <property type="entry name" value="ABC_tran"/>
    <property type="match status" value="1"/>
</dbReference>
<dbReference type="Proteomes" id="UP000589626">
    <property type="component" value="Unassembled WGS sequence"/>
</dbReference>
<evidence type="ECO:0000313" key="15">
    <source>
        <dbReference type="Proteomes" id="UP000589626"/>
    </source>
</evidence>
<evidence type="ECO:0000256" key="4">
    <source>
        <dbReference type="ARBA" id="ARBA00022448"/>
    </source>
</evidence>
<dbReference type="GO" id="GO:0005886">
    <property type="term" value="C:plasma membrane"/>
    <property type="evidence" value="ECO:0007669"/>
    <property type="project" value="UniProtKB-SubCell"/>
</dbReference>
<dbReference type="InterPro" id="IPR025966">
    <property type="entry name" value="OppC_N"/>
</dbReference>
<feature type="domain" description="ABC transmembrane type-1" evidence="13">
    <location>
        <begin position="87"/>
        <end position="280"/>
    </location>
</feature>
<dbReference type="GO" id="GO:0005524">
    <property type="term" value="F:ATP binding"/>
    <property type="evidence" value="ECO:0007669"/>
    <property type="project" value="UniProtKB-KW"/>
</dbReference>
<organism evidence="14 15">
    <name type="scientific">Nocardioides soli</name>
    <dbReference type="NCBI Taxonomy" id="1036020"/>
    <lineage>
        <taxon>Bacteria</taxon>
        <taxon>Bacillati</taxon>
        <taxon>Actinomycetota</taxon>
        <taxon>Actinomycetes</taxon>
        <taxon>Propionibacteriales</taxon>
        <taxon>Nocardioidaceae</taxon>
        <taxon>Nocardioides</taxon>
    </lineage>
</organism>
<dbReference type="InterPro" id="IPR035906">
    <property type="entry name" value="MetI-like_sf"/>
</dbReference>
<proteinExistence type="inferred from homology"/>
<keyword evidence="4 11" id="KW-0813">Transport</keyword>
<dbReference type="InterPro" id="IPR050388">
    <property type="entry name" value="ABC_Ni/Peptide_Import"/>
</dbReference>
<sequence>MGDTVSETRQAPRRPGFLARLVRQKVPFVALLFVLMMVLVAIFAPLISPYDPNAQDLANAFQGPNGEHWLGTDQVGRDNLSRVIAGTRLSMVAMLQAISISIVIGVPLGMSAGYIGGRWERFISRANDVAFALPAILVVFGIVAVTGVSLSHAMIGLGLVFSTRYIALGRAMVKAARHEPYVEAAQVLGVRSWGVIARHITPNILRPLVVQTTVLLGAIILIEAELSYLGLAASASDPSWGRMLHDSQAYFARQPFLPFPAGLAITLLVIAVNLAGDGVADAIIKRPDSGAVTTGKRRKRPPVLVSERADRPVADGPAPVLEVEDLVVAFPAADGGETVVVDGVDLRVAPGETLGLAGESGSGKSLTAWAVMGLVPEPGRIVRGSVKVAGQQLIGRSDRELSDIRGRDVGMVFQDPATALDPAMTVGRQVMEPLRRHLGMTRAQAKARAQDLLGLVGVPDPAGRMGDYPHQFSGGMAQRVVIARALACNPKLLLADEPTTALDVTVQAQVLDLLIDLQDEFGMGIVLVTHDLGVVADMCDTVSVMYAGQIVERGDCADVLKHPEHPYTAALLASSPVNDAPTGQRLATIPGRVPPPWEWSSACRFQERCSHAVDRCGTGGIALVGDSRAVRCVRTGELDLAEKVRTP</sequence>
<evidence type="ECO:0000256" key="1">
    <source>
        <dbReference type="ARBA" id="ARBA00004141"/>
    </source>
</evidence>
<dbReference type="PROSITE" id="PS00211">
    <property type="entry name" value="ABC_TRANSPORTER_1"/>
    <property type="match status" value="1"/>
</dbReference>
<dbReference type="GO" id="GO:0015833">
    <property type="term" value="P:peptide transport"/>
    <property type="evidence" value="ECO:0007669"/>
    <property type="project" value="InterPro"/>
</dbReference>
<evidence type="ECO:0000256" key="8">
    <source>
        <dbReference type="ARBA" id="ARBA00022840"/>
    </source>
</evidence>
<dbReference type="SUPFAM" id="SSF52540">
    <property type="entry name" value="P-loop containing nucleoside triphosphate hydrolases"/>
    <property type="match status" value="1"/>
</dbReference>
<keyword evidence="7" id="KW-0547">Nucleotide-binding</keyword>
<evidence type="ECO:0000259" key="13">
    <source>
        <dbReference type="PROSITE" id="PS50928"/>
    </source>
</evidence>
<dbReference type="PROSITE" id="PS50928">
    <property type="entry name" value="ABC_TM1"/>
    <property type="match status" value="1"/>
</dbReference>
<dbReference type="RefSeq" id="WP_183591629.1">
    <property type="nucleotide sequence ID" value="NZ_JACHWR010000001.1"/>
</dbReference>
<dbReference type="Pfam" id="PF12911">
    <property type="entry name" value="OppC_N"/>
    <property type="match status" value="1"/>
</dbReference>
<dbReference type="CDD" id="cd06261">
    <property type="entry name" value="TM_PBP2"/>
    <property type="match status" value="1"/>
</dbReference>
<dbReference type="Gene3D" id="3.40.50.300">
    <property type="entry name" value="P-loop containing nucleotide triphosphate hydrolases"/>
    <property type="match status" value="1"/>
</dbReference>
<dbReference type="Pfam" id="PF00528">
    <property type="entry name" value="BPD_transp_1"/>
    <property type="match status" value="1"/>
</dbReference>
<dbReference type="NCBIfam" id="TIGR01727">
    <property type="entry name" value="oligo_HPY"/>
    <property type="match status" value="1"/>
</dbReference>
<dbReference type="InterPro" id="IPR027417">
    <property type="entry name" value="P-loop_NTPase"/>
</dbReference>
<keyword evidence="6 11" id="KW-0812">Transmembrane</keyword>
<keyword evidence="5" id="KW-1003">Cell membrane</keyword>
<comment type="similarity">
    <text evidence="11">Belongs to the binding-protein-dependent transport system permease family.</text>
</comment>
<reference evidence="14 15" key="1">
    <citation type="submission" date="2020-08" db="EMBL/GenBank/DDBJ databases">
        <title>Sequencing the genomes of 1000 actinobacteria strains.</title>
        <authorList>
            <person name="Klenk H.-P."/>
        </authorList>
    </citation>
    <scope>NUCLEOTIDE SEQUENCE [LARGE SCALE GENOMIC DNA]</scope>
    <source>
        <strain evidence="14 15">DSM 105498</strain>
    </source>
</reference>
<feature type="transmembrane region" description="Helical" evidence="11">
    <location>
        <begin position="97"/>
        <end position="117"/>
    </location>
</feature>